<protein>
    <recommendedName>
        <fullName evidence="4">Transmembrane protein</fullName>
    </recommendedName>
</protein>
<accession>A0A396I1F9</accession>
<keyword evidence="1" id="KW-1133">Transmembrane helix</keyword>
<organism evidence="2 3">
    <name type="scientific">Medicago truncatula</name>
    <name type="common">Barrel medic</name>
    <name type="synonym">Medicago tribuloides</name>
    <dbReference type="NCBI Taxonomy" id="3880"/>
    <lineage>
        <taxon>Eukaryota</taxon>
        <taxon>Viridiplantae</taxon>
        <taxon>Streptophyta</taxon>
        <taxon>Embryophyta</taxon>
        <taxon>Tracheophyta</taxon>
        <taxon>Spermatophyta</taxon>
        <taxon>Magnoliopsida</taxon>
        <taxon>eudicotyledons</taxon>
        <taxon>Gunneridae</taxon>
        <taxon>Pentapetalae</taxon>
        <taxon>rosids</taxon>
        <taxon>fabids</taxon>
        <taxon>Fabales</taxon>
        <taxon>Fabaceae</taxon>
        <taxon>Papilionoideae</taxon>
        <taxon>50 kb inversion clade</taxon>
        <taxon>NPAAA clade</taxon>
        <taxon>Hologalegina</taxon>
        <taxon>IRL clade</taxon>
        <taxon>Trifolieae</taxon>
        <taxon>Medicago</taxon>
    </lineage>
</organism>
<dbReference type="AlphaFoldDB" id="A0A396I1F9"/>
<keyword evidence="1" id="KW-0472">Membrane</keyword>
<dbReference type="Gramene" id="rna32114">
    <property type="protein sequence ID" value="RHN56677.1"/>
    <property type="gene ID" value="gene32114"/>
</dbReference>
<evidence type="ECO:0008006" key="4">
    <source>
        <dbReference type="Google" id="ProtNLM"/>
    </source>
</evidence>
<name>A0A396I1F9_MEDTR</name>
<comment type="caution">
    <text evidence="2">The sequence shown here is derived from an EMBL/GenBank/DDBJ whole genome shotgun (WGS) entry which is preliminary data.</text>
</comment>
<sequence length="173" mass="19659">MLCCKLFLQPSIWKLELVEDYSLHCFQFHYLSCNHFCKQMAELAKFPAHSLFRISIFTITFVYSFFFDKDNGKPDVYSLVSGAAFAIMSLGLSKQSHFGFEIKLFLVIAGAIFSYPLIFLRFYLDAPTKYSEELTNTADYHVVQVDGSQVNSDCLVAPDLTFDVLPENGDIGL</sequence>
<feature type="transmembrane region" description="Helical" evidence="1">
    <location>
        <begin position="104"/>
        <end position="124"/>
    </location>
</feature>
<keyword evidence="1" id="KW-0812">Transmembrane</keyword>
<proteinExistence type="predicted"/>
<evidence type="ECO:0000256" key="1">
    <source>
        <dbReference type="SAM" id="Phobius"/>
    </source>
</evidence>
<dbReference type="Proteomes" id="UP000265566">
    <property type="component" value="Chromosome 5"/>
</dbReference>
<evidence type="ECO:0000313" key="3">
    <source>
        <dbReference type="Proteomes" id="UP000265566"/>
    </source>
</evidence>
<evidence type="ECO:0000313" key="2">
    <source>
        <dbReference type="EMBL" id="RHN56677.1"/>
    </source>
</evidence>
<dbReference type="EMBL" id="PSQE01000005">
    <property type="protein sequence ID" value="RHN56677.1"/>
    <property type="molecule type" value="Genomic_DNA"/>
</dbReference>
<feature type="transmembrane region" description="Helical" evidence="1">
    <location>
        <begin position="46"/>
        <end position="64"/>
    </location>
</feature>
<gene>
    <name evidence="2" type="ORF">MtrunA17_Chr5g0432021</name>
</gene>
<reference evidence="3" key="1">
    <citation type="journal article" date="2018" name="Nat. Plants">
        <title>Whole-genome landscape of Medicago truncatula symbiotic genes.</title>
        <authorList>
            <person name="Pecrix Y."/>
            <person name="Staton S.E."/>
            <person name="Sallet E."/>
            <person name="Lelandais-Briere C."/>
            <person name="Moreau S."/>
            <person name="Carrere S."/>
            <person name="Blein T."/>
            <person name="Jardinaud M.F."/>
            <person name="Latrasse D."/>
            <person name="Zouine M."/>
            <person name="Zahm M."/>
            <person name="Kreplak J."/>
            <person name="Mayjonade B."/>
            <person name="Satge C."/>
            <person name="Perez M."/>
            <person name="Cauet S."/>
            <person name="Marande W."/>
            <person name="Chantry-Darmon C."/>
            <person name="Lopez-Roques C."/>
            <person name="Bouchez O."/>
            <person name="Berard A."/>
            <person name="Debelle F."/>
            <person name="Munos S."/>
            <person name="Bendahmane A."/>
            <person name="Berges H."/>
            <person name="Niebel A."/>
            <person name="Buitink J."/>
            <person name="Frugier F."/>
            <person name="Benhamed M."/>
            <person name="Crespi M."/>
            <person name="Gouzy J."/>
            <person name="Gamas P."/>
        </authorList>
    </citation>
    <scope>NUCLEOTIDE SEQUENCE [LARGE SCALE GENOMIC DNA]</scope>
    <source>
        <strain evidence="3">cv. Jemalong A17</strain>
    </source>
</reference>